<dbReference type="Proteomes" id="UP001234178">
    <property type="component" value="Unassembled WGS sequence"/>
</dbReference>
<name>A0ABQ9ZJC4_9CRUS</name>
<evidence type="ECO:0000313" key="1">
    <source>
        <dbReference type="EMBL" id="KAK4013025.1"/>
    </source>
</evidence>
<comment type="caution">
    <text evidence="1">The sequence shown here is derived from an EMBL/GenBank/DDBJ whole genome shotgun (WGS) entry which is preliminary data.</text>
</comment>
<organism evidence="1 2">
    <name type="scientific">Daphnia magna</name>
    <dbReference type="NCBI Taxonomy" id="35525"/>
    <lineage>
        <taxon>Eukaryota</taxon>
        <taxon>Metazoa</taxon>
        <taxon>Ecdysozoa</taxon>
        <taxon>Arthropoda</taxon>
        <taxon>Crustacea</taxon>
        <taxon>Branchiopoda</taxon>
        <taxon>Diplostraca</taxon>
        <taxon>Cladocera</taxon>
        <taxon>Anomopoda</taxon>
        <taxon>Daphniidae</taxon>
        <taxon>Daphnia</taxon>
    </lineage>
</organism>
<sequence length="66" mass="7268">MSMQILAPRTPWTGVAHNVEPYIRFSGFRIVPQKANSSQHATHHNLGQKSAFVIVEILVKGTVGLT</sequence>
<dbReference type="EMBL" id="JAOYFB010000004">
    <property type="protein sequence ID" value="KAK4013025.1"/>
    <property type="molecule type" value="Genomic_DNA"/>
</dbReference>
<reference evidence="1 2" key="1">
    <citation type="journal article" date="2023" name="Nucleic Acids Res.">
        <title>The hologenome of Daphnia magna reveals possible DNA methylation and microbiome-mediated evolution of the host genome.</title>
        <authorList>
            <person name="Chaturvedi A."/>
            <person name="Li X."/>
            <person name="Dhandapani V."/>
            <person name="Marshall H."/>
            <person name="Kissane S."/>
            <person name="Cuenca-Cambronero M."/>
            <person name="Asole G."/>
            <person name="Calvet F."/>
            <person name="Ruiz-Romero M."/>
            <person name="Marangio P."/>
            <person name="Guigo R."/>
            <person name="Rago D."/>
            <person name="Mirbahai L."/>
            <person name="Eastwood N."/>
            <person name="Colbourne J.K."/>
            <person name="Zhou J."/>
            <person name="Mallon E."/>
            <person name="Orsini L."/>
        </authorList>
    </citation>
    <scope>NUCLEOTIDE SEQUENCE [LARGE SCALE GENOMIC DNA]</scope>
    <source>
        <strain evidence="1">LRV0_1</strain>
    </source>
</reference>
<proteinExistence type="predicted"/>
<gene>
    <name evidence="1" type="ORF">OUZ56_025271</name>
</gene>
<evidence type="ECO:0000313" key="2">
    <source>
        <dbReference type="Proteomes" id="UP001234178"/>
    </source>
</evidence>
<protein>
    <submittedName>
        <fullName evidence="1">Uncharacterized protein</fullName>
    </submittedName>
</protein>
<keyword evidence="2" id="KW-1185">Reference proteome</keyword>
<accession>A0ABQ9ZJC4</accession>